<feature type="transmembrane region" description="Helical" evidence="1">
    <location>
        <begin position="113"/>
        <end position="133"/>
    </location>
</feature>
<feature type="transmembrane region" description="Helical" evidence="1">
    <location>
        <begin position="231"/>
        <end position="252"/>
    </location>
</feature>
<reference evidence="3" key="1">
    <citation type="journal article" date="2019" name="Int. J. Syst. Evol. Microbiol.">
        <title>The Global Catalogue of Microorganisms (GCM) 10K type strain sequencing project: providing services to taxonomists for standard genome sequencing and annotation.</title>
        <authorList>
            <consortium name="The Broad Institute Genomics Platform"/>
            <consortium name="The Broad Institute Genome Sequencing Center for Infectious Disease"/>
            <person name="Wu L."/>
            <person name="Ma J."/>
        </authorList>
    </citation>
    <scope>NUCLEOTIDE SEQUENCE [LARGE SCALE GENOMIC DNA]</scope>
    <source>
        <strain evidence="3">JCM 12762</strain>
    </source>
</reference>
<name>A0ABP4GBS8_9MICO</name>
<dbReference type="RefSeq" id="WP_343925472.1">
    <property type="nucleotide sequence ID" value="NZ_BAAAKW010000033.1"/>
</dbReference>
<dbReference type="PANTHER" id="PTHR36844:SF1">
    <property type="entry name" value="PROTEASE PRSW"/>
    <property type="match status" value="1"/>
</dbReference>
<gene>
    <name evidence="2" type="ORF">GCM10009655_19940</name>
</gene>
<comment type="caution">
    <text evidence="2">The sequence shown here is derived from an EMBL/GenBank/DDBJ whole genome shotgun (WGS) entry which is preliminary data.</text>
</comment>
<keyword evidence="2" id="KW-0482">Metalloprotease</keyword>
<keyword evidence="2" id="KW-0378">Hydrolase</keyword>
<keyword evidence="1" id="KW-0812">Transmembrane</keyword>
<dbReference type="GO" id="GO:0008237">
    <property type="term" value="F:metallopeptidase activity"/>
    <property type="evidence" value="ECO:0007669"/>
    <property type="project" value="UniProtKB-KW"/>
</dbReference>
<feature type="transmembrane region" description="Helical" evidence="1">
    <location>
        <begin position="52"/>
        <end position="76"/>
    </location>
</feature>
<dbReference type="Pfam" id="PF13367">
    <property type="entry name" value="PrsW-protease"/>
    <property type="match status" value="1"/>
</dbReference>
<feature type="transmembrane region" description="Helical" evidence="1">
    <location>
        <begin position="264"/>
        <end position="286"/>
    </location>
</feature>
<keyword evidence="1" id="KW-1133">Transmembrane helix</keyword>
<evidence type="ECO:0000313" key="2">
    <source>
        <dbReference type="EMBL" id="GAA1220375.1"/>
    </source>
</evidence>
<proteinExistence type="predicted"/>
<feature type="transmembrane region" description="Helical" evidence="1">
    <location>
        <begin position="153"/>
        <end position="178"/>
    </location>
</feature>
<accession>A0ABP4GBS8</accession>
<dbReference type="PANTHER" id="PTHR36844">
    <property type="entry name" value="PROTEASE PRSW"/>
    <property type="match status" value="1"/>
</dbReference>
<evidence type="ECO:0000256" key="1">
    <source>
        <dbReference type="SAM" id="Phobius"/>
    </source>
</evidence>
<keyword evidence="2" id="KW-0645">Protease</keyword>
<keyword evidence="3" id="KW-1185">Reference proteome</keyword>
<organism evidence="2 3">
    <name type="scientific">Rhodoglobus aureus</name>
    <dbReference type="NCBI Taxonomy" id="191497"/>
    <lineage>
        <taxon>Bacteria</taxon>
        <taxon>Bacillati</taxon>
        <taxon>Actinomycetota</taxon>
        <taxon>Actinomycetes</taxon>
        <taxon>Micrococcales</taxon>
        <taxon>Microbacteriaceae</taxon>
        <taxon>Rhodoglobus</taxon>
    </lineage>
</organism>
<evidence type="ECO:0000313" key="3">
    <source>
        <dbReference type="Proteomes" id="UP001500943"/>
    </source>
</evidence>
<protein>
    <submittedName>
        <fullName evidence="2">PrsW family intramembrane metalloprotease</fullName>
    </submittedName>
</protein>
<feature type="transmembrane region" description="Helical" evidence="1">
    <location>
        <begin position="190"/>
        <end position="211"/>
    </location>
</feature>
<feature type="transmembrane region" description="Helical" evidence="1">
    <location>
        <begin position="82"/>
        <end position="101"/>
    </location>
</feature>
<dbReference type="Proteomes" id="UP001500943">
    <property type="component" value="Unassembled WGS sequence"/>
</dbReference>
<sequence>MTASDQPSATPDYTASAGVTAQRPMPAPAEVASEAQQNQLHFGVPPRRGPGLLVLGILGVVALAFVLLFVVVYVISAIGTDAFALGGVLAVVPLAVVFFTVRWIDRWEPEPRLAVVFAFLWGAGVAVLLALIAGAEIDNVIAALGGPGPGYEFFSAAIQAPIVEELGKALGILVIFWVARRHFDGPIDGLVYGAWVAGGFAFTENILYFGSELVSLEGGGAGLFPIFLVRGLMSPFAHVMFTACTGIALGFAARSTRASSRTGILVAGFALAIGLHALWNGALFFVNDFFGYYVIVQFPLFMVAIVIVIYLRKQEEKLTFDRLAEYASVGWFNRDEVAVLATARGRRQALVWAGQNNKRAAMQNYIQDATRLAFARQRIITGRDRISATTDEAVLLGAVVEARHVLTGAKHPLR</sequence>
<feature type="transmembrane region" description="Helical" evidence="1">
    <location>
        <begin position="292"/>
        <end position="311"/>
    </location>
</feature>
<keyword evidence="1" id="KW-0472">Membrane</keyword>
<dbReference type="InterPro" id="IPR026898">
    <property type="entry name" value="PrsW"/>
</dbReference>
<dbReference type="EMBL" id="BAAAKW010000033">
    <property type="protein sequence ID" value="GAA1220375.1"/>
    <property type="molecule type" value="Genomic_DNA"/>
</dbReference>